<evidence type="ECO:0000256" key="5">
    <source>
        <dbReference type="ARBA" id="ARBA00023136"/>
    </source>
</evidence>
<organism evidence="9 10">
    <name type="scientific">Cystobacter fuscus (strain ATCC 25194 / DSM 2262 / NBRC 100088 / M29)</name>
    <dbReference type="NCBI Taxonomy" id="1242864"/>
    <lineage>
        <taxon>Bacteria</taxon>
        <taxon>Pseudomonadati</taxon>
        <taxon>Myxococcota</taxon>
        <taxon>Myxococcia</taxon>
        <taxon>Myxococcales</taxon>
        <taxon>Cystobacterineae</taxon>
        <taxon>Archangiaceae</taxon>
        <taxon>Cystobacter</taxon>
    </lineage>
</organism>
<feature type="domain" description="Phosphatidylglycerol lysyltransferase C-terminal" evidence="8">
    <location>
        <begin position="33"/>
        <end position="317"/>
    </location>
</feature>
<protein>
    <recommendedName>
        <fullName evidence="8">Phosphatidylglycerol lysyltransferase C-terminal domain-containing protein</fullName>
    </recommendedName>
</protein>
<dbReference type="Pfam" id="PF09924">
    <property type="entry name" value="LPG_synthase_C"/>
    <property type="match status" value="1"/>
</dbReference>
<dbReference type="Proteomes" id="UP000011682">
    <property type="component" value="Unassembled WGS sequence"/>
</dbReference>
<dbReference type="InterPro" id="IPR024320">
    <property type="entry name" value="LPG_synthase_C"/>
</dbReference>
<name>S9P9W7_CYSF2</name>
<comment type="caution">
    <text evidence="9">The sequence shown here is derived from an EMBL/GenBank/DDBJ whole genome shotgun (WGS) entry which is preliminary data.</text>
</comment>
<feature type="transmembrane region" description="Helical" evidence="7">
    <location>
        <begin position="410"/>
        <end position="431"/>
    </location>
</feature>
<evidence type="ECO:0000256" key="1">
    <source>
        <dbReference type="ARBA" id="ARBA00004651"/>
    </source>
</evidence>
<evidence type="ECO:0000256" key="6">
    <source>
        <dbReference type="SAM" id="MobiDB-lite"/>
    </source>
</evidence>
<dbReference type="SUPFAM" id="SSF55729">
    <property type="entry name" value="Acyl-CoA N-acyltransferases (Nat)"/>
    <property type="match status" value="1"/>
</dbReference>
<reference evidence="9" key="1">
    <citation type="submission" date="2013-05" db="EMBL/GenBank/DDBJ databases">
        <title>Genome assembly of Cystobacter fuscus DSM 2262.</title>
        <authorList>
            <person name="Sharma G."/>
            <person name="Khatri I."/>
            <person name="Kaur C."/>
            <person name="Mayilraj S."/>
            <person name="Subramanian S."/>
        </authorList>
    </citation>
    <scope>NUCLEOTIDE SEQUENCE [LARGE SCALE GENOMIC DNA]</scope>
    <source>
        <strain evidence="9">DSM 2262</strain>
    </source>
</reference>
<keyword evidence="2" id="KW-1003">Cell membrane</keyword>
<evidence type="ECO:0000256" key="7">
    <source>
        <dbReference type="SAM" id="Phobius"/>
    </source>
</evidence>
<keyword evidence="4 7" id="KW-1133">Transmembrane helix</keyword>
<evidence type="ECO:0000259" key="8">
    <source>
        <dbReference type="Pfam" id="PF09924"/>
    </source>
</evidence>
<evidence type="ECO:0000313" key="9">
    <source>
        <dbReference type="EMBL" id="EPX61175.1"/>
    </source>
</evidence>
<dbReference type="GO" id="GO:0005886">
    <property type="term" value="C:plasma membrane"/>
    <property type="evidence" value="ECO:0007669"/>
    <property type="project" value="UniProtKB-SubCell"/>
</dbReference>
<dbReference type="eggNOG" id="COG2898">
    <property type="taxonomic scope" value="Bacteria"/>
</dbReference>
<dbReference type="PANTHER" id="PTHR34697">
    <property type="entry name" value="PHOSPHATIDYLGLYCEROL LYSYLTRANSFERASE"/>
    <property type="match status" value="1"/>
</dbReference>
<comment type="subcellular location">
    <subcellularLocation>
        <location evidence="1">Cell membrane</location>
        <topology evidence="1">Multi-pass membrane protein</topology>
    </subcellularLocation>
</comment>
<proteinExistence type="predicted"/>
<dbReference type="GO" id="GO:0055091">
    <property type="term" value="P:phospholipid homeostasis"/>
    <property type="evidence" value="ECO:0007669"/>
    <property type="project" value="TreeGrafter"/>
</dbReference>
<dbReference type="InterPro" id="IPR051211">
    <property type="entry name" value="PG_lysyltransferase"/>
</dbReference>
<sequence>MFSDRGVLGPGPTREHGMAMNGEGGEKSRVLELLRRHGWNTTSFQVLEPGYAYWFDGDDACVAYVDTGSAWVVAGAPIATTERLAAVSERFAAHAAAKGRRVCFFAIERRLLHATPLASLLIGEQPVWDPRRWEECLRDSRHLREQLRRARAKGVRVRAVDVAEVREPTSPVREGMERLMARWLESRRMAPMGFLVQLSPFDRPEARRCLVAERDGEVVAFLSAIPVYAREGWFVQHLLRDKRAPNGTVELLVDGLMRAAAAEGRSFLTLGLAPLSGEVAGVLRLARRLGKPLYDFEGLRAFKSRLRPHSWDPVFLAWPRTRGPVLAVFDSLQAFAQGSLLRFGARSLLEHPLLLIWLTAVLLVPWTVLLALPITTSHFPSWHIQAAWVLFDVGLTVALFSLVRRWRRGLATLLAWVITGDASLTLLEALLYNLPRAEGWSDWLVMVVAVMAPSLAAALLFWARGHRTLQGP</sequence>
<dbReference type="EMBL" id="ANAH02000010">
    <property type="protein sequence ID" value="EPX61175.1"/>
    <property type="molecule type" value="Genomic_DNA"/>
</dbReference>
<feature type="transmembrane region" description="Helical" evidence="7">
    <location>
        <begin position="352"/>
        <end position="374"/>
    </location>
</feature>
<evidence type="ECO:0000256" key="2">
    <source>
        <dbReference type="ARBA" id="ARBA00022475"/>
    </source>
</evidence>
<feature type="transmembrane region" description="Helical" evidence="7">
    <location>
        <begin position="443"/>
        <end position="463"/>
    </location>
</feature>
<evidence type="ECO:0000256" key="3">
    <source>
        <dbReference type="ARBA" id="ARBA00022692"/>
    </source>
</evidence>
<dbReference type="AlphaFoldDB" id="S9P9W7"/>
<keyword evidence="3 7" id="KW-0812">Transmembrane</keyword>
<dbReference type="RefSeq" id="WP_002621975.1">
    <property type="nucleotide sequence ID" value="NZ_ANAH02000010.1"/>
</dbReference>
<feature type="region of interest" description="Disordered" evidence="6">
    <location>
        <begin position="1"/>
        <end position="23"/>
    </location>
</feature>
<gene>
    <name evidence="9" type="ORF">D187_000958</name>
</gene>
<dbReference type="InterPro" id="IPR016181">
    <property type="entry name" value="Acyl_CoA_acyltransferase"/>
</dbReference>
<dbReference type="PANTHER" id="PTHR34697:SF2">
    <property type="entry name" value="PHOSPHATIDYLGLYCEROL LYSYLTRANSFERASE"/>
    <property type="match status" value="1"/>
</dbReference>
<keyword evidence="10" id="KW-1185">Reference proteome</keyword>
<dbReference type="GO" id="GO:0016755">
    <property type="term" value="F:aminoacyltransferase activity"/>
    <property type="evidence" value="ECO:0007669"/>
    <property type="project" value="TreeGrafter"/>
</dbReference>
<evidence type="ECO:0000313" key="10">
    <source>
        <dbReference type="Proteomes" id="UP000011682"/>
    </source>
</evidence>
<keyword evidence="5 7" id="KW-0472">Membrane</keyword>
<accession>S9P9W7</accession>
<evidence type="ECO:0000256" key="4">
    <source>
        <dbReference type="ARBA" id="ARBA00022989"/>
    </source>
</evidence>
<feature type="transmembrane region" description="Helical" evidence="7">
    <location>
        <begin position="386"/>
        <end position="403"/>
    </location>
</feature>